<dbReference type="EMBL" id="CP014945">
    <property type="protein sequence ID" value="AMT96989.1"/>
    <property type="molecule type" value="Genomic_DNA"/>
</dbReference>
<evidence type="ECO:0000313" key="1">
    <source>
        <dbReference type="EMBL" id="AMT96989.1"/>
    </source>
</evidence>
<reference evidence="1 2" key="1">
    <citation type="submission" date="2016-03" db="EMBL/GenBank/DDBJ databases">
        <title>Genome sequencing of Psychrobacter alimentarius PAMC 27889.</title>
        <authorList>
            <person name="Lee J."/>
            <person name="Kim O.-S."/>
        </authorList>
    </citation>
    <scope>NUCLEOTIDE SEQUENCE [LARGE SCALE GENOMIC DNA]</scope>
    <source>
        <strain evidence="1 2">PAMC 27889</strain>
    </source>
</reference>
<accession>A0ABN4N3T2</accession>
<sequence length="174" mass="18670">MTTHLPQGFRFFVAVSLTTSVLLTLSGCHSVPSNTANQVASSNSPTLAPVMQAVVGDYADEGYTDRAQGYDWIGVMVRAAGDKQIDIKIRARSDLKKPTCQFDGKAVLMGQDEAHGIMFQTNANNTQIFFQFKENTLTIDGQESGALSYFCSGGGSLAGTYQKLGAPLELAQPH</sequence>
<evidence type="ECO:0008006" key="3">
    <source>
        <dbReference type="Google" id="ProtNLM"/>
    </source>
</evidence>
<organism evidence="1 2">
    <name type="scientific">Psychrobacter alimentarius</name>
    <dbReference type="NCBI Taxonomy" id="261164"/>
    <lineage>
        <taxon>Bacteria</taxon>
        <taxon>Pseudomonadati</taxon>
        <taxon>Pseudomonadota</taxon>
        <taxon>Gammaproteobacteria</taxon>
        <taxon>Moraxellales</taxon>
        <taxon>Moraxellaceae</taxon>
        <taxon>Psychrobacter</taxon>
    </lineage>
</organism>
<keyword evidence="2" id="KW-1185">Reference proteome</keyword>
<protein>
    <recommendedName>
        <fullName evidence="3">Lipoprotein</fullName>
    </recommendedName>
</protein>
<dbReference type="Proteomes" id="UP000076104">
    <property type="component" value="Chromosome"/>
</dbReference>
<dbReference type="GeneID" id="33060975"/>
<dbReference type="RefSeq" id="WP_062844614.1">
    <property type="nucleotide sequence ID" value="NZ_CP014945.1"/>
</dbReference>
<proteinExistence type="predicted"/>
<gene>
    <name evidence="1" type="ORF">A3K91_1385</name>
</gene>
<evidence type="ECO:0000313" key="2">
    <source>
        <dbReference type="Proteomes" id="UP000076104"/>
    </source>
</evidence>
<name>A0ABN4N3T2_9GAMM</name>